<dbReference type="AlphaFoldDB" id="A0A9P9BNA5"/>
<name>A0A9P9BNA5_9PEZI</name>
<proteinExistence type="predicted"/>
<evidence type="ECO:0000313" key="3">
    <source>
        <dbReference type="Proteomes" id="UP000756346"/>
    </source>
</evidence>
<keyword evidence="3" id="KW-1185">Reference proteome</keyword>
<reference evidence="2" key="1">
    <citation type="journal article" date="2021" name="Nat. Commun.">
        <title>Genetic determinants of endophytism in the Arabidopsis root mycobiome.</title>
        <authorList>
            <person name="Mesny F."/>
            <person name="Miyauchi S."/>
            <person name="Thiergart T."/>
            <person name="Pickel B."/>
            <person name="Atanasova L."/>
            <person name="Karlsson M."/>
            <person name="Huettel B."/>
            <person name="Barry K.W."/>
            <person name="Haridas S."/>
            <person name="Chen C."/>
            <person name="Bauer D."/>
            <person name="Andreopoulos W."/>
            <person name="Pangilinan J."/>
            <person name="LaButti K."/>
            <person name="Riley R."/>
            <person name="Lipzen A."/>
            <person name="Clum A."/>
            <person name="Drula E."/>
            <person name="Henrissat B."/>
            <person name="Kohler A."/>
            <person name="Grigoriev I.V."/>
            <person name="Martin F.M."/>
            <person name="Hacquard S."/>
        </authorList>
    </citation>
    <scope>NUCLEOTIDE SEQUENCE</scope>
    <source>
        <strain evidence="2">MPI-CAGE-CH-0230</strain>
    </source>
</reference>
<sequence length="50" mass="5543">MHHHLNNPPAKVSAIILVIVANNLACTFSVVIKPRSRDLWTLPAVLSPRM</sequence>
<protein>
    <submittedName>
        <fullName evidence="2">Uncharacterized protein</fullName>
    </submittedName>
</protein>
<dbReference type="RefSeq" id="XP_046009988.1">
    <property type="nucleotide sequence ID" value="XM_046148288.1"/>
</dbReference>
<dbReference type="Proteomes" id="UP000756346">
    <property type="component" value="Unassembled WGS sequence"/>
</dbReference>
<evidence type="ECO:0000256" key="1">
    <source>
        <dbReference type="SAM" id="Phobius"/>
    </source>
</evidence>
<keyword evidence="1" id="KW-1133">Transmembrane helix</keyword>
<gene>
    <name evidence="2" type="ORF">B0I36DRAFT_136085</name>
</gene>
<comment type="caution">
    <text evidence="2">The sequence shown here is derived from an EMBL/GenBank/DDBJ whole genome shotgun (WGS) entry which is preliminary data.</text>
</comment>
<evidence type="ECO:0000313" key="2">
    <source>
        <dbReference type="EMBL" id="KAH7027189.1"/>
    </source>
</evidence>
<feature type="transmembrane region" description="Helical" evidence="1">
    <location>
        <begin position="12"/>
        <end position="32"/>
    </location>
</feature>
<accession>A0A9P9BNA5</accession>
<dbReference type="GeneID" id="70177834"/>
<keyword evidence="1" id="KW-0472">Membrane</keyword>
<keyword evidence="1" id="KW-0812">Transmembrane</keyword>
<dbReference type="EMBL" id="JAGTJQ010000007">
    <property type="protein sequence ID" value="KAH7027189.1"/>
    <property type="molecule type" value="Genomic_DNA"/>
</dbReference>
<organism evidence="2 3">
    <name type="scientific">Microdochium trichocladiopsis</name>
    <dbReference type="NCBI Taxonomy" id="1682393"/>
    <lineage>
        <taxon>Eukaryota</taxon>
        <taxon>Fungi</taxon>
        <taxon>Dikarya</taxon>
        <taxon>Ascomycota</taxon>
        <taxon>Pezizomycotina</taxon>
        <taxon>Sordariomycetes</taxon>
        <taxon>Xylariomycetidae</taxon>
        <taxon>Xylariales</taxon>
        <taxon>Microdochiaceae</taxon>
        <taxon>Microdochium</taxon>
    </lineage>
</organism>